<keyword evidence="1" id="KW-1133">Transmembrane helix</keyword>
<evidence type="ECO:0000256" key="1">
    <source>
        <dbReference type="SAM" id="Phobius"/>
    </source>
</evidence>
<dbReference type="EMBL" id="BK015006">
    <property type="protein sequence ID" value="DAD86739.1"/>
    <property type="molecule type" value="Genomic_DNA"/>
</dbReference>
<organism evidence="2">
    <name type="scientific">Myoviridae sp. ct3wi9</name>
    <dbReference type="NCBI Taxonomy" id="2826610"/>
    <lineage>
        <taxon>Viruses</taxon>
        <taxon>Duplodnaviria</taxon>
        <taxon>Heunggongvirae</taxon>
        <taxon>Uroviricota</taxon>
        <taxon>Caudoviricetes</taxon>
    </lineage>
</organism>
<feature type="transmembrane region" description="Helical" evidence="1">
    <location>
        <begin position="6"/>
        <end position="30"/>
    </location>
</feature>
<accession>A0A8S5MXX9</accession>
<keyword evidence="1" id="KW-0812">Transmembrane</keyword>
<evidence type="ECO:0000313" key="2">
    <source>
        <dbReference type="EMBL" id="DAD86739.1"/>
    </source>
</evidence>
<reference evidence="2" key="1">
    <citation type="journal article" date="2021" name="Proc. Natl. Acad. Sci. U.S.A.">
        <title>A Catalog of Tens of Thousands of Viruses from Human Metagenomes Reveals Hidden Associations with Chronic Diseases.</title>
        <authorList>
            <person name="Tisza M.J."/>
            <person name="Buck C.B."/>
        </authorList>
    </citation>
    <scope>NUCLEOTIDE SEQUENCE</scope>
    <source>
        <strain evidence="2">Ct3wi9</strain>
    </source>
</reference>
<protein>
    <submittedName>
        <fullName evidence="2">Cytochrome oxidase maturation protein cbb3-type</fullName>
    </submittedName>
</protein>
<proteinExistence type="predicted"/>
<keyword evidence="1" id="KW-0472">Membrane</keyword>
<sequence length="53" mass="5862">MGSTFTLLLVMLMFVVYTVVGGIFALVWAVRSTTCLIMQIGKQVTNKLLPGWL</sequence>
<name>A0A8S5MXX9_9CAUD</name>